<accession>A0ABP0SDU0</accession>
<dbReference type="EMBL" id="CAXAMN010027401">
    <property type="protein sequence ID" value="CAK9110514.1"/>
    <property type="molecule type" value="Genomic_DNA"/>
</dbReference>
<protein>
    <recommendedName>
        <fullName evidence="2">Integrase catalytic domain-containing protein</fullName>
    </recommendedName>
</protein>
<name>A0ABP0SDU0_9DINO</name>
<feature type="compositionally biased region" description="Basic and acidic residues" evidence="1">
    <location>
        <begin position="298"/>
        <end position="308"/>
    </location>
</feature>
<gene>
    <name evidence="3" type="ORF">CCMP2556_LOCUS51366</name>
</gene>
<feature type="region of interest" description="Disordered" evidence="1">
    <location>
        <begin position="265"/>
        <end position="309"/>
    </location>
</feature>
<feature type="compositionally biased region" description="Acidic residues" evidence="1">
    <location>
        <begin position="283"/>
        <end position="292"/>
    </location>
</feature>
<evidence type="ECO:0000313" key="4">
    <source>
        <dbReference type="Proteomes" id="UP001642484"/>
    </source>
</evidence>
<sequence>MGHPSNNDLARHLKLAGASEESVKACHQLHCQTCKRHARSGSRRPAKVFKPLDFNEEVAVDTMHLYDLSGNKVTVLSIMDVGSGYHVVAPVTGRKAEDYTQRFLKSWVAWAGAPQSTLVDQERGLMKDFPEELEKHGIRVNYTAGQAHWQNGHIERQNEWFRQIFDRVKDHLSMQDHEVEWVLASVSQAKNYLRRRHGYSPAQWLFGVAPRLGEGILDEEDDIAERQSEELGGTLQAKAVRSDLVKLIEGMEIDDEEVFADATGELAPVDDGGDLEYTPSLPDEGEPMEEEPNSGAKRPADTSVPEKRMRQKGYCPMVPEPEDVPVPEDQELLCYMASEKRVPRALQKQDNQLFGSLATHVDDSSYARPQGSGTSTLGDLPDIDAWEEASTGLEYCGVTVKQEKNQVTLSQEHYVNTRLQTVDIPKGVLPEDPADEVAKMDNQSTIGALSWLASQTRPDIQVGVSMAQRKQRSPTYYNIKATNHVVRMAQKEKEEKLVYDKLGNWNDLVIIVYHDAAWANVDYAETKDTGIYSQLGYVAVIARREVLLGKKPGQGIVATWKSHACQRVCRSTFASETMAALEGWEAGIAFRDLLRGCFRAGCPGELLTMTDCKSLYDSVHRAGGPRAPSEKRLLVDLAALRQMAQQEVMEWSPENRDGDGDLKNRLDELEALVDSTLERQAQGLRLKCEELDQRCKELETNSKWMGVTLNQEVTSRNAMVEVFEQMLKTEMAKVSSSVSDQIAVANLDSKETQKTVLDLLSKDSRILMLDVVAFFACAALAPWMNDAVQETFDRQEQARAINCDLASLGNGGSLKFTQQCCSRASEISKAWAIDWESLKELGMVYARRVIAPDYAP</sequence>
<evidence type="ECO:0000256" key="1">
    <source>
        <dbReference type="SAM" id="MobiDB-lite"/>
    </source>
</evidence>
<dbReference type="SUPFAM" id="SSF53098">
    <property type="entry name" value="Ribonuclease H-like"/>
    <property type="match status" value="1"/>
</dbReference>
<dbReference type="InterPro" id="IPR001584">
    <property type="entry name" value="Integrase_cat-core"/>
</dbReference>
<comment type="caution">
    <text evidence="3">The sequence shown here is derived from an EMBL/GenBank/DDBJ whole genome shotgun (WGS) entry which is preliminary data.</text>
</comment>
<reference evidence="3 4" key="1">
    <citation type="submission" date="2024-02" db="EMBL/GenBank/DDBJ databases">
        <authorList>
            <person name="Chen Y."/>
            <person name="Shah S."/>
            <person name="Dougan E. K."/>
            <person name="Thang M."/>
            <person name="Chan C."/>
        </authorList>
    </citation>
    <scope>NUCLEOTIDE SEQUENCE [LARGE SCALE GENOMIC DNA]</scope>
</reference>
<evidence type="ECO:0000313" key="3">
    <source>
        <dbReference type="EMBL" id="CAK9110514.1"/>
    </source>
</evidence>
<dbReference type="Gene3D" id="3.30.420.10">
    <property type="entry name" value="Ribonuclease H-like superfamily/Ribonuclease H"/>
    <property type="match status" value="1"/>
</dbReference>
<dbReference type="PROSITE" id="PS50994">
    <property type="entry name" value="INTEGRASE"/>
    <property type="match status" value="1"/>
</dbReference>
<keyword evidence="4" id="KW-1185">Reference proteome</keyword>
<dbReference type="Proteomes" id="UP001642484">
    <property type="component" value="Unassembled WGS sequence"/>
</dbReference>
<evidence type="ECO:0000259" key="2">
    <source>
        <dbReference type="PROSITE" id="PS50994"/>
    </source>
</evidence>
<proteinExistence type="predicted"/>
<feature type="domain" description="Integrase catalytic" evidence="2">
    <location>
        <begin position="47"/>
        <end position="209"/>
    </location>
</feature>
<dbReference type="InterPro" id="IPR012337">
    <property type="entry name" value="RNaseH-like_sf"/>
</dbReference>
<organism evidence="3 4">
    <name type="scientific">Durusdinium trenchii</name>
    <dbReference type="NCBI Taxonomy" id="1381693"/>
    <lineage>
        <taxon>Eukaryota</taxon>
        <taxon>Sar</taxon>
        <taxon>Alveolata</taxon>
        <taxon>Dinophyceae</taxon>
        <taxon>Suessiales</taxon>
        <taxon>Symbiodiniaceae</taxon>
        <taxon>Durusdinium</taxon>
    </lineage>
</organism>
<dbReference type="InterPro" id="IPR036397">
    <property type="entry name" value="RNaseH_sf"/>
</dbReference>